<protein>
    <submittedName>
        <fullName evidence="3">RING zinc finger-containing protein</fullName>
    </submittedName>
</protein>
<gene>
    <name evidence="3" type="ORF">DFA_11601</name>
</gene>
<dbReference type="GO" id="GO:0005634">
    <property type="term" value="C:nucleus"/>
    <property type="evidence" value="ECO:0007669"/>
    <property type="project" value="TreeGrafter"/>
</dbReference>
<feature type="compositionally biased region" description="Polar residues" evidence="1">
    <location>
        <begin position="423"/>
        <end position="448"/>
    </location>
</feature>
<reference evidence="4" key="1">
    <citation type="journal article" date="2011" name="Genome Res.">
        <title>Phylogeny-wide analysis of social amoeba genomes highlights ancient origins for complex intercellular communication.</title>
        <authorList>
            <person name="Heidel A.J."/>
            <person name="Lawal H.M."/>
            <person name="Felder M."/>
            <person name="Schilde C."/>
            <person name="Helps N.R."/>
            <person name="Tunggal B."/>
            <person name="Rivero F."/>
            <person name="John U."/>
            <person name="Schleicher M."/>
            <person name="Eichinger L."/>
            <person name="Platzer M."/>
            <person name="Noegel A.A."/>
            <person name="Schaap P."/>
            <person name="Gloeckner G."/>
        </authorList>
    </citation>
    <scope>NUCLEOTIDE SEQUENCE [LARGE SCALE GENOMIC DNA]</scope>
    <source>
        <strain evidence="4">SH3</strain>
    </source>
</reference>
<evidence type="ECO:0000313" key="3">
    <source>
        <dbReference type="EMBL" id="EGG13840.1"/>
    </source>
</evidence>
<accession>F4QDP3</accession>
<dbReference type="AlphaFoldDB" id="F4QDP3"/>
<keyword evidence="4" id="KW-1185">Reference proteome</keyword>
<dbReference type="Pfam" id="PF19318">
    <property type="entry name" value="DUF5918"/>
    <property type="match status" value="2"/>
</dbReference>
<dbReference type="GeneID" id="14865480"/>
<feature type="compositionally biased region" description="Basic residues" evidence="1">
    <location>
        <begin position="386"/>
        <end position="403"/>
    </location>
</feature>
<dbReference type="GO" id="GO:0034450">
    <property type="term" value="F:ubiquitin-ubiquitin ligase activity"/>
    <property type="evidence" value="ECO:0007669"/>
    <property type="project" value="TreeGrafter"/>
</dbReference>
<dbReference type="InterPro" id="IPR045696">
    <property type="entry name" value="Ubox5_N"/>
</dbReference>
<feature type="compositionally biased region" description="Low complexity" evidence="1">
    <location>
        <begin position="404"/>
        <end position="422"/>
    </location>
</feature>
<dbReference type="KEGG" id="dfa:DFA_11601"/>
<dbReference type="GO" id="GO:0000209">
    <property type="term" value="P:protein polyubiquitination"/>
    <property type="evidence" value="ECO:0007669"/>
    <property type="project" value="TreeGrafter"/>
</dbReference>
<sequence>MSLLVNFANHQLGCTIYCDHPSFSDDYALTNIISDNPILKSRGFLATQFTKPPLDILISLPYAIEVERIGILAKTGTCISQSISIYVSDQSMEDLVKNTNQLMTAQSRSRTVAMLDVATPHNLMAPRGKNNDLSKERYPGDLMMSGGTLYNTNSNTNQSSNTNALYSQLLYRNFTLMSTMENLHQLDHLYSYKCNTHFDYRQQIENTSFYPLPPQLNEQIKQINQLQSFHSNINLLKNVKTIRIRILNVFQSSCPALGGVEIWGLPSRHLTPDIVNQIYHKNTITVQQQMQIRQQQQQQPQQFSFNNLLNSSICISSPLPNHFSSDQQQQYQQQQQQQQQQVQQQSLSSTTFSIPIPTNNNNNNHVNPQPQQPGNTFSIGTNHSNSHSHSHHHHHHHHHHNNHNNHNGHNNHNNHNNGHNGHTTPNNTPRRTISSSMEMESDNGSSNGDFEQFLASHPEIILDEAGVPTIFIDPITTKMMEDPVVLPSGKIVDRTTMEKLFQNQYHTDPFSGVRITTADIKPDNVLKLQIQSFINEKKKRKRILKNALPTLVASSSSIDPFTTTASSVASSTCSSLNSSLSGTNGFLVNSSGGFQLQQGGTSGFEMSMNDNFLTDHHHQSNESNNGGLIINGEGHRKNSNCIYPLSRLLSQTSLSELPVKKIKK</sequence>
<dbReference type="InterPro" id="IPR003613">
    <property type="entry name" value="Ubox_domain"/>
</dbReference>
<dbReference type="SUPFAM" id="SSF57850">
    <property type="entry name" value="RING/U-box"/>
    <property type="match status" value="1"/>
</dbReference>
<dbReference type="RefSeq" id="XP_004350548.1">
    <property type="nucleotide sequence ID" value="XM_004350497.1"/>
</dbReference>
<feature type="compositionally biased region" description="Low complexity" evidence="1">
    <location>
        <begin position="319"/>
        <end position="345"/>
    </location>
</feature>
<dbReference type="PANTHER" id="PTHR13492:SF2">
    <property type="entry name" value="RING FINGER PROTEIN 37"/>
    <property type="match status" value="1"/>
</dbReference>
<proteinExistence type="predicted"/>
<dbReference type="PANTHER" id="PTHR13492">
    <property type="entry name" value="RING FINGER PROTEIN 37"/>
    <property type="match status" value="1"/>
</dbReference>
<feature type="compositionally biased region" description="Low complexity" evidence="1">
    <location>
        <begin position="355"/>
        <end position="375"/>
    </location>
</feature>
<dbReference type="InterPro" id="IPR013083">
    <property type="entry name" value="Znf_RING/FYVE/PHD"/>
</dbReference>
<evidence type="ECO:0000256" key="1">
    <source>
        <dbReference type="SAM" id="MobiDB-lite"/>
    </source>
</evidence>
<dbReference type="EMBL" id="GL883029">
    <property type="protein sequence ID" value="EGG13840.1"/>
    <property type="molecule type" value="Genomic_DNA"/>
</dbReference>
<dbReference type="GO" id="GO:0031625">
    <property type="term" value="F:ubiquitin protein ligase binding"/>
    <property type="evidence" value="ECO:0007669"/>
    <property type="project" value="TreeGrafter"/>
</dbReference>
<dbReference type="Pfam" id="PF04564">
    <property type="entry name" value="U-box"/>
    <property type="match status" value="1"/>
</dbReference>
<dbReference type="Gene3D" id="3.30.40.10">
    <property type="entry name" value="Zinc/RING finger domain, C3HC4 (zinc finger)"/>
    <property type="match status" value="1"/>
</dbReference>
<dbReference type="STRING" id="1054147.F4QDP3"/>
<name>F4QDP3_CACFS</name>
<organism evidence="3 4">
    <name type="scientific">Cavenderia fasciculata</name>
    <name type="common">Slime mold</name>
    <name type="synonym">Dictyostelium fasciculatum</name>
    <dbReference type="NCBI Taxonomy" id="261658"/>
    <lineage>
        <taxon>Eukaryota</taxon>
        <taxon>Amoebozoa</taxon>
        <taxon>Evosea</taxon>
        <taxon>Eumycetozoa</taxon>
        <taxon>Dictyostelia</taxon>
        <taxon>Acytosteliales</taxon>
        <taxon>Cavenderiaceae</taxon>
        <taxon>Cavenderia</taxon>
    </lineage>
</organism>
<dbReference type="SMART" id="SM00504">
    <property type="entry name" value="Ubox"/>
    <property type="match status" value="1"/>
</dbReference>
<dbReference type="OrthoDB" id="20295at2759"/>
<dbReference type="InterPro" id="IPR039847">
    <property type="entry name" value="Ubox5"/>
</dbReference>
<dbReference type="Proteomes" id="UP000007797">
    <property type="component" value="Unassembled WGS sequence"/>
</dbReference>
<dbReference type="OMA" id="ISKERYP"/>
<evidence type="ECO:0000313" key="4">
    <source>
        <dbReference type="Proteomes" id="UP000007797"/>
    </source>
</evidence>
<evidence type="ECO:0000259" key="2">
    <source>
        <dbReference type="PROSITE" id="PS51698"/>
    </source>
</evidence>
<dbReference type="PROSITE" id="PS51698">
    <property type="entry name" value="U_BOX"/>
    <property type="match status" value="1"/>
</dbReference>
<feature type="region of interest" description="Disordered" evidence="1">
    <location>
        <begin position="605"/>
        <end position="631"/>
    </location>
</feature>
<feature type="region of interest" description="Disordered" evidence="1">
    <location>
        <begin position="319"/>
        <end position="448"/>
    </location>
</feature>
<feature type="domain" description="U-box" evidence="2">
    <location>
        <begin position="466"/>
        <end position="540"/>
    </location>
</feature>